<dbReference type="KEGG" id="nsa:Nitsa_1671"/>
<proteinExistence type="predicted"/>
<name>E6X0Y7_NITSE</name>
<dbReference type="Proteomes" id="UP000008633">
    <property type="component" value="Chromosome"/>
</dbReference>
<keyword evidence="1" id="KW-1133">Transmembrane helix</keyword>
<organism evidence="2 3">
    <name type="scientific">Nitratifractor salsuginis (strain DSM 16511 / JCM 12458 / E9I37-1)</name>
    <dbReference type="NCBI Taxonomy" id="749222"/>
    <lineage>
        <taxon>Bacteria</taxon>
        <taxon>Pseudomonadati</taxon>
        <taxon>Campylobacterota</taxon>
        <taxon>Epsilonproteobacteria</taxon>
        <taxon>Campylobacterales</taxon>
        <taxon>Sulfurovaceae</taxon>
        <taxon>Nitratifractor</taxon>
    </lineage>
</organism>
<dbReference type="STRING" id="749222.Nitsa_1671"/>
<evidence type="ECO:0000256" key="1">
    <source>
        <dbReference type="SAM" id="Phobius"/>
    </source>
</evidence>
<evidence type="ECO:0000313" key="3">
    <source>
        <dbReference type="Proteomes" id="UP000008633"/>
    </source>
</evidence>
<evidence type="ECO:0000313" key="2">
    <source>
        <dbReference type="EMBL" id="ADV46919.1"/>
    </source>
</evidence>
<dbReference type="EMBL" id="CP002452">
    <property type="protein sequence ID" value="ADV46919.1"/>
    <property type="molecule type" value="Genomic_DNA"/>
</dbReference>
<sequence length="222" mass="25205">MNYEERIRQMLAKGILDEKEAIELRGSLQSRPADDLPPRSHTMEWIGVFLLESMILLFWLVTGTASAPQAVEDVRQNLNAPVQSGIAGYALFGIVLLLWTCVAYVVLYLLARLSYAALGKKAARLGQLDAEEEHLLLMQEALEKKAGRSKQEEPSADRREFVLRLDPDENPVDSWRYELETALRQCRNERAETRSEYLRLRRGLVGALARLIGPLPSNKEEE</sequence>
<keyword evidence="3" id="KW-1185">Reference proteome</keyword>
<feature type="transmembrane region" description="Helical" evidence="1">
    <location>
        <begin position="45"/>
        <end position="66"/>
    </location>
</feature>
<reference evidence="2 3" key="1">
    <citation type="journal article" date="2011" name="Stand. Genomic Sci.">
        <title>Complete genome sequence of Nitratifractor salsuginis type strain (E9I37-1).</title>
        <authorList>
            <person name="Anderson I."/>
            <person name="Sikorski J."/>
            <person name="Zeytun A."/>
            <person name="Nolan M."/>
            <person name="Lapidus A."/>
            <person name="Lucas S."/>
            <person name="Hammon N."/>
            <person name="Deshpande S."/>
            <person name="Cheng J.F."/>
            <person name="Tapia R."/>
            <person name="Han C."/>
            <person name="Goodwin L."/>
            <person name="Pitluck S."/>
            <person name="Liolios K."/>
            <person name="Pagani I."/>
            <person name="Ivanova N."/>
            <person name="Huntemann M."/>
            <person name="Mavromatis K."/>
            <person name="Ovchinikova G."/>
            <person name="Pati A."/>
            <person name="Chen A."/>
            <person name="Palaniappan K."/>
            <person name="Land M."/>
            <person name="Hauser L."/>
            <person name="Brambilla E.M."/>
            <person name="Ngatchou-Djao O.D."/>
            <person name="Rohde M."/>
            <person name="Tindall B.J."/>
            <person name="Goker M."/>
            <person name="Detter J.C."/>
            <person name="Woyke T."/>
            <person name="Bristow J."/>
            <person name="Eisen J.A."/>
            <person name="Markowitz V."/>
            <person name="Hugenholtz P."/>
            <person name="Klenk H.P."/>
            <person name="Kyrpides N.C."/>
        </authorList>
    </citation>
    <scope>NUCLEOTIDE SEQUENCE [LARGE SCALE GENOMIC DNA]</scope>
    <source>
        <strain evidence="3">DSM 16511 / JCM 12458 / E9I37-1</strain>
    </source>
</reference>
<accession>E6X0Y7</accession>
<protein>
    <submittedName>
        <fullName evidence="2">Uncharacterized protein</fullName>
    </submittedName>
</protein>
<dbReference type="AlphaFoldDB" id="E6X0Y7"/>
<dbReference type="HOGENOM" id="CLU_1244243_0_0_7"/>
<feature type="transmembrane region" description="Helical" evidence="1">
    <location>
        <begin position="86"/>
        <end position="111"/>
    </location>
</feature>
<dbReference type="RefSeq" id="WP_013554605.1">
    <property type="nucleotide sequence ID" value="NC_014935.1"/>
</dbReference>
<gene>
    <name evidence="2" type="ordered locus">Nitsa_1671</name>
</gene>
<keyword evidence="1" id="KW-0812">Transmembrane</keyword>
<keyword evidence="1" id="KW-0472">Membrane</keyword>
<reference evidence="3" key="2">
    <citation type="submission" date="2011-01" db="EMBL/GenBank/DDBJ databases">
        <title>The complete genome of Nitratifractor salsuginis DSM 16511.</title>
        <authorList>
            <consortium name="US DOE Joint Genome Institute (JGI-PGF)"/>
            <person name="Lucas S."/>
            <person name="Copeland A."/>
            <person name="Lapidus A."/>
            <person name="Bruce D."/>
            <person name="Goodwin L."/>
            <person name="Pitluck S."/>
            <person name="Kyrpides N."/>
            <person name="Mavromatis K."/>
            <person name="Ivanova N."/>
            <person name="Mikhailova N."/>
            <person name="Zeytun A."/>
            <person name="Detter J.C."/>
            <person name="Tapia R."/>
            <person name="Han C."/>
            <person name="Land M."/>
            <person name="Hauser L."/>
            <person name="Markowitz V."/>
            <person name="Cheng J.-F."/>
            <person name="Hugenholtz P."/>
            <person name="Woyke T."/>
            <person name="Wu D."/>
            <person name="Tindall B."/>
            <person name="Schuetze A."/>
            <person name="Brambilla E."/>
            <person name="Klenk H.-P."/>
            <person name="Eisen J.A."/>
        </authorList>
    </citation>
    <scope>NUCLEOTIDE SEQUENCE [LARGE SCALE GENOMIC DNA]</scope>
    <source>
        <strain evidence="3">DSM 16511 / JCM 12458 / E9I37-1</strain>
    </source>
</reference>